<comment type="caution">
    <text evidence="2">The sequence shown here is derived from an EMBL/GenBank/DDBJ whole genome shotgun (WGS) entry which is preliminary data.</text>
</comment>
<name>A0ABN7J126_9BASI</name>
<dbReference type="Proteomes" id="UP000836402">
    <property type="component" value="Unassembled WGS sequence"/>
</dbReference>
<dbReference type="EMBL" id="CAJHJG010003272">
    <property type="protein sequence ID" value="CAD6929058.1"/>
    <property type="molecule type" value="Genomic_DNA"/>
</dbReference>
<keyword evidence="3" id="KW-1185">Reference proteome</keyword>
<gene>
    <name evidence="2" type="ORF">JKIAZH3_G477</name>
</gene>
<reference evidence="2" key="1">
    <citation type="submission" date="2020-10" db="EMBL/GenBank/DDBJ databases">
        <authorList>
            <person name="Sedaghatjoo S."/>
        </authorList>
    </citation>
    <scope>NUCLEOTIDE SEQUENCE</scope>
    <source>
        <strain evidence="2">AZH3</strain>
    </source>
</reference>
<evidence type="ECO:0000313" key="3">
    <source>
        <dbReference type="Proteomes" id="UP000836402"/>
    </source>
</evidence>
<accession>A0ABN7J126</accession>
<protein>
    <submittedName>
        <fullName evidence="2">Uncharacterized protein</fullName>
    </submittedName>
</protein>
<proteinExistence type="predicted"/>
<evidence type="ECO:0000313" key="2">
    <source>
        <dbReference type="EMBL" id="CAD6929058.1"/>
    </source>
</evidence>
<feature type="compositionally biased region" description="Low complexity" evidence="1">
    <location>
        <begin position="35"/>
        <end position="64"/>
    </location>
</feature>
<evidence type="ECO:0000256" key="1">
    <source>
        <dbReference type="SAM" id="MobiDB-lite"/>
    </source>
</evidence>
<organism evidence="2 3">
    <name type="scientific">Tilletia caries</name>
    <name type="common">wheat bunt fungus</name>
    <dbReference type="NCBI Taxonomy" id="13290"/>
    <lineage>
        <taxon>Eukaryota</taxon>
        <taxon>Fungi</taxon>
        <taxon>Dikarya</taxon>
        <taxon>Basidiomycota</taxon>
        <taxon>Ustilaginomycotina</taxon>
        <taxon>Exobasidiomycetes</taxon>
        <taxon>Tilletiales</taxon>
        <taxon>Tilletiaceae</taxon>
        <taxon>Tilletia</taxon>
    </lineage>
</organism>
<feature type="region of interest" description="Disordered" evidence="1">
    <location>
        <begin position="19"/>
        <end position="83"/>
    </location>
</feature>
<sequence length="161" mass="17536">MQEQFWREERGRPLIKSVAVDSDVSDKPPRYASFAGPPLAAPATSSPAAVSPSAARRAAPASAAEPRRPSGKPISEDFDGSRLSYGIEPKSKKVMMRYPIPGTDRIMWCQRSCDKCGGDHFNFAHDHCARHTVPSLNTVAADDAYGYLVTTEGEDESTDFC</sequence>